<dbReference type="GO" id="GO:0003676">
    <property type="term" value="F:nucleic acid binding"/>
    <property type="evidence" value="ECO:0007669"/>
    <property type="project" value="InterPro"/>
</dbReference>
<dbReference type="InterPro" id="IPR038538">
    <property type="entry name" value="MTERF_sf"/>
</dbReference>
<comment type="caution">
    <text evidence="4">The sequence shown here is derived from an EMBL/GenBank/DDBJ whole genome shotgun (WGS) entry which is preliminary data.</text>
</comment>
<sequence>MLSVKLGRRCNGVRRELFFPFFKFLYSTTATTTGAETEPSFVTEFLTNSLGFSREESTSISAKVTRYSSTTRPVLVLDSLRRIGLDSTQIRNCVSKYPRLLYFDADKNLIPKLECLRELGLSDSDLADILTKGPDILGRGLDSIIKPSIASLRLLFGSDEDLRKTIKSYPWILVANQAMLEIASYFKEIGLSNKQIRWFIASKPDSLNFQRKWFEEKVSILENDFGIVRGSSLFVYGVYAMARLSKLSIDKKCAIFRSFGWSDSEIIAMFQHQPCYFALSEGNIQKKLDYFMNTLGWKPDYMSTRPVLSYSLEKRVMPRVDVFNALKEKNLDITMPSLYVIIVCSESKFVKTLLLPYKDVLSGMYESYKKIVGR</sequence>
<dbReference type="Pfam" id="PF02536">
    <property type="entry name" value="mTERF"/>
    <property type="match status" value="1"/>
</dbReference>
<evidence type="ECO:0000313" key="4">
    <source>
        <dbReference type="EMBL" id="RAL47004.1"/>
    </source>
</evidence>
<dbReference type="FunFam" id="1.25.70.10:FF:000001">
    <property type="entry name" value="Mitochondrial transcription termination factor-like"/>
    <property type="match status" value="1"/>
</dbReference>
<dbReference type="GO" id="GO:0006353">
    <property type="term" value="P:DNA-templated transcription termination"/>
    <property type="evidence" value="ECO:0007669"/>
    <property type="project" value="UniProtKB-KW"/>
</dbReference>
<dbReference type="PANTHER" id="PTHR13068">
    <property type="entry name" value="CGI-12 PROTEIN-RELATED"/>
    <property type="match status" value="1"/>
</dbReference>
<keyword evidence="3" id="KW-0809">Transit peptide</keyword>
<dbReference type="SMART" id="SM00733">
    <property type="entry name" value="Mterf"/>
    <property type="match status" value="5"/>
</dbReference>
<comment type="similarity">
    <text evidence="1">Belongs to the mTERF family.</text>
</comment>
<organism evidence="4 5">
    <name type="scientific">Cuscuta australis</name>
    <dbReference type="NCBI Taxonomy" id="267555"/>
    <lineage>
        <taxon>Eukaryota</taxon>
        <taxon>Viridiplantae</taxon>
        <taxon>Streptophyta</taxon>
        <taxon>Embryophyta</taxon>
        <taxon>Tracheophyta</taxon>
        <taxon>Spermatophyta</taxon>
        <taxon>Magnoliopsida</taxon>
        <taxon>eudicotyledons</taxon>
        <taxon>Gunneridae</taxon>
        <taxon>Pentapetalae</taxon>
        <taxon>asterids</taxon>
        <taxon>lamiids</taxon>
        <taxon>Solanales</taxon>
        <taxon>Convolvulaceae</taxon>
        <taxon>Cuscuteae</taxon>
        <taxon>Cuscuta</taxon>
        <taxon>Cuscuta subgen. Grammica</taxon>
        <taxon>Cuscuta sect. Cleistogrammica</taxon>
    </lineage>
</organism>
<proteinExistence type="inferred from homology"/>
<dbReference type="PANTHER" id="PTHR13068:SF231">
    <property type="entry name" value="TRANSCRIPTION TERMINATION FACTOR MTERF2, CHLOROPLASTIC-LIKE"/>
    <property type="match status" value="1"/>
</dbReference>
<evidence type="ECO:0000313" key="5">
    <source>
        <dbReference type="Proteomes" id="UP000249390"/>
    </source>
</evidence>
<keyword evidence="5" id="KW-1185">Reference proteome</keyword>
<name>A0A328DN24_9ASTE</name>
<evidence type="ECO:0000256" key="2">
    <source>
        <dbReference type="ARBA" id="ARBA00022472"/>
    </source>
</evidence>
<dbReference type="InterPro" id="IPR003690">
    <property type="entry name" value="MTERF"/>
</dbReference>
<dbReference type="Proteomes" id="UP000249390">
    <property type="component" value="Unassembled WGS sequence"/>
</dbReference>
<keyword evidence="2" id="KW-0806">Transcription termination</keyword>
<accession>A0A328DN24</accession>
<protein>
    <submittedName>
        <fullName evidence="4">Uncharacterized protein</fullName>
    </submittedName>
</protein>
<reference evidence="4 5" key="1">
    <citation type="submission" date="2018-06" db="EMBL/GenBank/DDBJ databases">
        <title>The Genome of Cuscuta australis (Dodder) Provides Insight into the Evolution of Plant Parasitism.</title>
        <authorList>
            <person name="Liu H."/>
        </authorList>
    </citation>
    <scope>NUCLEOTIDE SEQUENCE [LARGE SCALE GENOMIC DNA]</scope>
    <source>
        <strain evidence="5">cv. Yunnan</strain>
        <tissue evidence="4">Vines</tissue>
    </source>
</reference>
<keyword evidence="2" id="KW-0804">Transcription</keyword>
<evidence type="ECO:0000256" key="1">
    <source>
        <dbReference type="ARBA" id="ARBA00007692"/>
    </source>
</evidence>
<dbReference type="Gene3D" id="1.25.70.10">
    <property type="entry name" value="Transcription termination factor 3, mitochondrial"/>
    <property type="match status" value="1"/>
</dbReference>
<evidence type="ECO:0000256" key="3">
    <source>
        <dbReference type="ARBA" id="ARBA00022946"/>
    </source>
</evidence>
<dbReference type="AlphaFoldDB" id="A0A328DN24"/>
<dbReference type="EMBL" id="NQVE01000119">
    <property type="protein sequence ID" value="RAL47004.1"/>
    <property type="molecule type" value="Genomic_DNA"/>
</dbReference>
<gene>
    <name evidence="4" type="ORF">DM860_017045</name>
</gene>
<keyword evidence="2" id="KW-0805">Transcription regulation</keyword>